<keyword evidence="2" id="KW-1015">Disulfide bond</keyword>
<dbReference type="EMBL" id="JAVHNQ010000010">
    <property type="protein sequence ID" value="KAK6337904.1"/>
    <property type="molecule type" value="Genomic_DNA"/>
</dbReference>
<dbReference type="PROSITE" id="PS51767">
    <property type="entry name" value="PEPTIDASE_A1"/>
    <property type="match status" value="1"/>
</dbReference>
<feature type="region of interest" description="Disordered" evidence="3">
    <location>
        <begin position="481"/>
        <end position="643"/>
    </location>
</feature>
<comment type="similarity">
    <text evidence="1">Belongs to the peptidase A1 family.</text>
</comment>
<dbReference type="PRINTS" id="PR00792">
    <property type="entry name" value="PEPSIN"/>
</dbReference>
<evidence type="ECO:0000313" key="8">
    <source>
        <dbReference type="Proteomes" id="UP001375240"/>
    </source>
</evidence>
<evidence type="ECO:0000313" key="7">
    <source>
        <dbReference type="EMBL" id="KAK6337904.1"/>
    </source>
</evidence>
<protein>
    <recommendedName>
        <fullName evidence="6">Peptidase A1 domain-containing protein</fullName>
    </recommendedName>
</protein>
<evidence type="ECO:0000256" key="4">
    <source>
        <dbReference type="SAM" id="Phobius"/>
    </source>
</evidence>
<reference evidence="7 8" key="1">
    <citation type="submission" date="2019-10" db="EMBL/GenBank/DDBJ databases">
        <authorList>
            <person name="Palmer J.M."/>
        </authorList>
    </citation>
    <scope>NUCLEOTIDE SEQUENCE [LARGE SCALE GENOMIC DNA]</scope>
    <source>
        <strain evidence="7 8">TWF696</strain>
    </source>
</reference>
<dbReference type="PANTHER" id="PTHR47966:SF51">
    <property type="entry name" value="BETA-SITE APP-CLEAVING ENZYME, ISOFORM A-RELATED"/>
    <property type="match status" value="1"/>
</dbReference>
<evidence type="ECO:0000256" key="5">
    <source>
        <dbReference type="SAM" id="SignalP"/>
    </source>
</evidence>
<feature type="domain" description="Peptidase A1" evidence="6">
    <location>
        <begin position="62"/>
        <end position="390"/>
    </location>
</feature>
<feature type="compositionally biased region" description="Polar residues" evidence="3">
    <location>
        <begin position="505"/>
        <end position="521"/>
    </location>
</feature>
<feature type="chain" id="PRO_5043485726" description="Peptidase A1 domain-containing protein" evidence="5">
    <location>
        <begin position="24"/>
        <end position="643"/>
    </location>
</feature>
<keyword evidence="8" id="KW-1185">Reference proteome</keyword>
<proteinExistence type="inferred from homology"/>
<dbReference type="AlphaFoldDB" id="A0AAV9UC18"/>
<evidence type="ECO:0000256" key="3">
    <source>
        <dbReference type="SAM" id="MobiDB-lite"/>
    </source>
</evidence>
<feature type="compositionally biased region" description="Low complexity" evidence="3">
    <location>
        <begin position="437"/>
        <end position="450"/>
    </location>
</feature>
<evidence type="ECO:0000256" key="1">
    <source>
        <dbReference type="ARBA" id="ARBA00007447"/>
    </source>
</evidence>
<dbReference type="CDD" id="cd12087">
    <property type="entry name" value="TM_EGFR-like"/>
    <property type="match status" value="1"/>
</dbReference>
<dbReference type="PANTHER" id="PTHR47966">
    <property type="entry name" value="BETA-SITE APP-CLEAVING ENZYME, ISOFORM A-RELATED"/>
    <property type="match status" value="1"/>
</dbReference>
<keyword evidence="4" id="KW-0472">Membrane</keyword>
<dbReference type="Gene3D" id="2.40.70.10">
    <property type="entry name" value="Acid Proteases"/>
    <property type="match status" value="2"/>
</dbReference>
<feature type="disulfide bond" evidence="2">
    <location>
        <begin position="312"/>
        <end position="349"/>
    </location>
</feature>
<evidence type="ECO:0000256" key="2">
    <source>
        <dbReference type="PIRSR" id="PIRSR601461-2"/>
    </source>
</evidence>
<feature type="compositionally biased region" description="Gly residues" evidence="3">
    <location>
        <begin position="581"/>
        <end position="591"/>
    </location>
</feature>
<keyword evidence="5" id="KW-0732">Signal</keyword>
<comment type="caution">
    <text evidence="7">The sequence shown here is derived from an EMBL/GenBank/DDBJ whole genome shotgun (WGS) entry which is preliminary data.</text>
</comment>
<gene>
    <name evidence="7" type="ORF">TWF696_001382</name>
</gene>
<feature type="signal peptide" evidence="5">
    <location>
        <begin position="1"/>
        <end position="23"/>
    </location>
</feature>
<feature type="compositionally biased region" description="Polar residues" evidence="3">
    <location>
        <begin position="412"/>
        <end position="430"/>
    </location>
</feature>
<feature type="compositionally biased region" description="Polar residues" evidence="3">
    <location>
        <begin position="595"/>
        <end position="608"/>
    </location>
</feature>
<keyword evidence="4" id="KW-0812">Transmembrane</keyword>
<dbReference type="Pfam" id="PF00026">
    <property type="entry name" value="Asp"/>
    <property type="match status" value="1"/>
</dbReference>
<evidence type="ECO:0000259" key="6">
    <source>
        <dbReference type="PROSITE" id="PS51767"/>
    </source>
</evidence>
<accession>A0AAV9UC18</accession>
<sequence length="643" mass="68102">MATWSAVLMSLLCVATTTRFTHALDPKSASLKLRPNPLPNTRLTKRDYIATTFRPDNETAAFYVDVLVGTPPQFFSLALSTDSATWLPSPENKNATKFCEQDATSNSYWSCFYDHFFEPNSSSTFRPQPGELDRNYGTGIFAEGTWGSDIFKINQLTISNVSFGLATNWTTGGKLGLGVGYDKEGSPYPTIPEIMASESDINSILYSVYINDIRSDGGDLYFGAVDDAKYNGTLKSWDDFEVSQVPVSGVYWIAPNGTNSSLTGGLTRSNDVGELQLGTPSLWLPNSVYSSLINSIPDLRYSAAYEAYTLDCQSADSDMGTLQFDIDGVVISIAVRQILLEYPPGSGFCVFTAYQNENAGLTGPDYLLGTPFLRSAYSVFDFTNNLTSIAPSIANSTSSNLREVPPGGVAALSQQASPTSSPIDTSTASPTMLPPNATTTATSSSSDKTTNIPAIAGGTIGGVALIIAGIIAFLLVRRRRSQPQTDMPQPPMQDSGPVGGLPQPQAASNSPYGPGTGSTAPFPQAEPYGYVSQLYKPPDAQPSQTVQHAYGHPNNYAAGASTSHAPSSYHESWGSAAVPPGTGGNGTGNGGRSASMVSGSSATYAQDLSSYSGGPGISPPLNAHGGYEHNSYNSYTGYANYRP</sequence>
<feature type="region of interest" description="Disordered" evidence="3">
    <location>
        <begin position="397"/>
        <end position="450"/>
    </location>
</feature>
<keyword evidence="4" id="KW-1133">Transmembrane helix</keyword>
<name>A0AAV9UC18_9PEZI</name>
<dbReference type="InterPro" id="IPR033121">
    <property type="entry name" value="PEPTIDASE_A1"/>
</dbReference>
<feature type="transmembrane region" description="Helical" evidence="4">
    <location>
        <begin position="454"/>
        <end position="476"/>
    </location>
</feature>
<dbReference type="SUPFAM" id="SSF50630">
    <property type="entry name" value="Acid proteases"/>
    <property type="match status" value="1"/>
</dbReference>
<dbReference type="GO" id="GO:0004190">
    <property type="term" value="F:aspartic-type endopeptidase activity"/>
    <property type="evidence" value="ECO:0007669"/>
    <property type="project" value="InterPro"/>
</dbReference>
<feature type="compositionally biased region" description="Polar residues" evidence="3">
    <location>
        <begin position="560"/>
        <end position="570"/>
    </location>
</feature>
<organism evidence="7 8">
    <name type="scientific">Orbilia brochopaga</name>
    <dbReference type="NCBI Taxonomy" id="3140254"/>
    <lineage>
        <taxon>Eukaryota</taxon>
        <taxon>Fungi</taxon>
        <taxon>Dikarya</taxon>
        <taxon>Ascomycota</taxon>
        <taxon>Pezizomycotina</taxon>
        <taxon>Orbiliomycetes</taxon>
        <taxon>Orbiliales</taxon>
        <taxon>Orbiliaceae</taxon>
        <taxon>Orbilia</taxon>
    </lineage>
</organism>
<dbReference type="GO" id="GO:0006508">
    <property type="term" value="P:proteolysis"/>
    <property type="evidence" value="ECO:0007669"/>
    <property type="project" value="InterPro"/>
</dbReference>
<dbReference type="InterPro" id="IPR001461">
    <property type="entry name" value="Aspartic_peptidase_A1"/>
</dbReference>
<dbReference type="Proteomes" id="UP001375240">
    <property type="component" value="Unassembled WGS sequence"/>
</dbReference>
<dbReference type="InterPro" id="IPR021109">
    <property type="entry name" value="Peptidase_aspartic_dom_sf"/>
</dbReference>